<dbReference type="InterPro" id="IPR038518">
    <property type="entry name" value="Glyco_hydro_63N_sf"/>
</dbReference>
<dbReference type="Gene3D" id="2.70.98.110">
    <property type="entry name" value="Glycosyl hydrolase family 63, N-terminal domain"/>
    <property type="match status" value="1"/>
</dbReference>
<dbReference type="InterPro" id="IPR031631">
    <property type="entry name" value="Glyco_hydro_63N"/>
</dbReference>
<keyword evidence="17" id="KW-1185">Reference proteome</keyword>
<dbReference type="FunFam" id="1.50.10.10:FF:000133">
    <property type="entry name" value="Uncharacterized protein"/>
    <property type="match status" value="1"/>
</dbReference>
<reference evidence="16" key="1">
    <citation type="submission" date="2023-10" db="EMBL/GenBank/DDBJ databases">
        <title>Genome assembly of Pristionchus species.</title>
        <authorList>
            <person name="Yoshida K."/>
            <person name="Sommer R.J."/>
        </authorList>
    </citation>
    <scope>NUCLEOTIDE SEQUENCE</scope>
    <source>
        <strain evidence="16">RS5133</strain>
    </source>
</reference>
<keyword evidence="4 12" id="KW-0378">Hydrolase</keyword>
<dbReference type="Pfam" id="PF03200">
    <property type="entry name" value="Glyco_hydro_63"/>
    <property type="match status" value="1"/>
</dbReference>
<dbReference type="Gene3D" id="1.50.10.10">
    <property type="match status" value="1"/>
</dbReference>
<evidence type="ECO:0000256" key="10">
    <source>
        <dbReference type="ARBA" id="ARBA00023295"/>
    </source>
</evidence>
<dbReference type="EC" id="3.2.1.106" evidence="11 12"/>
<feature type="non-terminal residue" evidence="16">
    <location>
        <position position="1"/>
    </location>
</feature>
<dbReference type="SUPFAM" id="SSF48208">
    <property type="entry name" value="Six-hairpin glycosidases"/>
    <property type="match status" value="1"/>
</dbReference>
<evidence type="ECO:0000313" key="16">
    <source>
        <dbReference type="EMBL" id="GMT24510.1"/>
    </source>
</evidence>
<proteinExistence type="inferred from homology"/>
<dbReference type="InterPro" id="IPR031335">
    <property type="entry name" value="Glyco_hydro_63_C"/>
</dbReference>
<keyword evidence="7 12" id="KW-1133">Transmembrane helix</keyword>
<gene>
    <name evidence="16" type="ORF">PFISCL1PPCAC_15807</name>
</gene>
<organism evidence="16 17">
    <name type="scientific">Pristionchus fissidentatus</name>
    <dbReference type="NCBI Taxonomy" id="1538716"/>
    <lineage>
        <taxon>Eukaryota</taxon>
        <taxon>Metazoa</taxon>
        <taxon>Ecdysozoa</taxon>
        <taxon>Nematoda</taxon>
        <taxon>Chromadorea</taxon>
        <taxon>Rhabditida</taxon>
        <taxon>Rhabditina</taxon>
        <taxon>Diplogasteromorpha</taxon>
        <taxon>Diplogasteroidea</taxon>
        <taxon>Neodiplogasteridae</taxon>
        <taxon>Pristionchus</taxon>
    </lineage>
</organism>
<comment type="similarity">
    <text evidence="2 12">Belongs to the glycosyl hydrolase 63 family.</text>
</comment>
<keyword evidence="8 12" id="KW-0472">Membrane</keyword>
<evidence type="ECO:0000256" key="8">
    <source>
        <dbReference type="ARBA" id="ARBA00023136"/>
    </source>
</evidence>
<evidence type="ECO:0000256" key="4">
    <source>
        <dbReference type="ARBA" id="ARBA00022801"/>
    </source>
</evidence>
<dbReference type="GO" id="GO:0005789">
    <property type="term" value="C:endoplasmic reticulum membrane"/>
    <property type="evidence" value="ECO:0007669"/>
    <property type="project" value="UniProtKB-SubCell"/>
</dbReference>
<keyword evidence="5 12" id="KW-0256">Endoplasmic reticulum</keyword>
<keyword evidence="9" id="KW-0325">Glycoprotein</keyword>
<evidence type="ECO:0000259" key="14">
    <source>
        <dbReference type="Pfam" id="PF03200"/>
    </source>
</evidence>
<dbReference type="AlphaFoldDB" id="A0AAV5W2E7"/>
<dbReference type="InterPro" id="IPR008928">
    <property type="entry name" value="6-hairpin_glycosidase_sf"/>
</dbReference>
<accession>A0AAV5W2E7</accession>
<comment type="function">
    <text evidence="12">Cleaves the distal alpha 1,2-linked glucose residue from the Glc(3)Man(9)GlcNAc(2) oligosaccharide precursor.</text>
</comment>
<dbReference type="GO" id="GO:0004573">
    <property type="term" value="F:Glc3Man9GlcNAc2 oligosaccharide glucosidase activity"/>
    <property type="evidence" value="ECO:0007669"/>
    <property type="project" value="UniProtKB-UniRule"/>
</dbReference>
<dbReference type="EMBL" id="BTSY01000004">
    <property type="protein sequence ID" value="GMT24510.1"/>
    <property type="molecule type" value="Genomic_DNA"/>
</dbReference>
<dbReference type="PANTHER" id="PTHR10412">
    <property type="entry name" value="MANNOSYL-OLIGOSACCHARIDE GLUCOSIDASE"/>
    <property type="match status" value="1"/>
</dbReference>
<feature type="domain" description="Glycosyl hydrolase family 63 C-terminal" evidence="14">
    <location>
        <begin position="310"/>
        <end position="817"/>
    </location>
</feature>
<keyword evidence="3 12" id="KW-0812">Transmembrane</keyword>
<comment type="catalytic activity">
    <reaction evidence="12">
        <text>N(4)-(alpha-D-Glc-(1-&gt;2)-alpha-D-Glc-(1-&gt;3)-alpha-D-Glc-(1-&gt;3)-alpha-D-Man-(1-&gt;2)-alpha-D-Man-(1-&gt;2)-alpha-D-Man-(1-&gt;3)-[alpha-D-Man-(1-&gt;2)-alpha-D-Man-(1-&gt;3)-[alpha-D-Man-(1-&gt;2)-alpha-D-Man-(1-&gt;6)]-alpha-D-Man-(1-&gt;6)]-beta-D-Man-(1-&gt;4)-beta-D-GlcNAc-(1-&gt;4)-beta-D-GlcNAc)-L-asparaginyl-[protein] + H2O = N(4)-(alpha-D-Glc-(1-&gt;3)-alpha-D-Glc-(1-&gt;3)-alpha-D-Man-(1-&gt;2)-alpha-D-Man-(1-&gt;2)-alpha-D-Man-(1-&gt;3)-[alpha-D-Man-(1-&gt;2)-alpha-D-Man-(1-&gt;3)-[alpha-D-Man-(1-&gt;2)-alpha-D-Man-(1-&gt;6)]-alpha-D-Man-(1-&gt;6)]-beta-D-Man-(1-&gt;4)-beta-D-GlcNAc-(1-&gt;4)-beta-D-GlcNAc)-L-asparaginyl-[protein] + beta-D-glucose</text>
        <dbReference type="Rhea" id="RHEA:55988"/>
        <dbReference type="Rhea" id="RHEA-COMP:12806"/>
        <dbReference type="Rhea" id="RHEA-COMP:14355"/>
        <dbReference type="ChEBI" id="CHEBI:15377"/>
        <dbReference type="ChEBI" id="CHEBI:15903"/>
        <dbReference type="ChEBI" id="CHEBI:59082"/>
        <dbReference type="ChEBI" id="CHEBI:132537"/>
        <dbReference type="EC" id="3.2.1.106"/>
    </reaction>
</comment>
<comment type="subcellular location">
    <subcellularLocation>
        <location evidence="1 12">Endoplasmic reticulum membrane</location>
        <topology evidence="1 12">Single-pass type II membrane protein</topology>
    </subcellularLocation>
</comment>
<sequence>VSGKSTRPRLLPQRPDKNEERGRSSSSFFSGPFFYLFVLGSPIVIACLALKFMGGATRGSDTEVLQPPIPAPVNDSGLTWGTFRAQHYFGLRTRHPHSPLFGFMWFDQPQGGNPRIRHWCDQGDGLNSYAWTHADGRTFGKQTINDTTVLLQTDWVNTDESTFSARIISKPHKKTEDTPRVNYYFYLALESSSHGSLRIPQSKEIAIEGKTAELGDFKLTIESSDRDKAIVTDVLLPDGVTSNVDLARINDHLLHKMRVSQTQHGIAYVLAQGKEKKEEGTFAVMAINAPADAQFEITLSRSAAHEKPPTGSAFDARLNERMEQFEKRFEAAFELAEKKYSPDESRMARVALSNMLGSIGVWHGYNKVKHGSSGQTVPYGPHYLLSAVPSRPFFPRGFLWDEGFHQLLISRFDPVLSLECITTWLNTMNVNGWIPREMILSAEAEAKVPSEYVAQHPTVANPPSFFYLLDTVTRDSMFVNQHRSTFSAIYFKAAKWYEWLITSQAGRYSDSLRWRGRNGTTTTELNPKTLASGLDDFPRASHPNDKEYHLDLRCWMAVASRVLARLAETFSTADEAESYRRKYTELSDFDNLVKRHWTEDGKQFADFGLHSLSVRLVERKKQVQGHHGITVRRLYQWRSWLTGGIVHKWTEREVEDPPRERHVSDAMGYVGLFPLISGIIPSTEHTKLKAILGHINNSEELWTPYGIRSISTRSPYYRAKNTEHDPPYWRGSVWMPINYLLLRSLGEYANANGVEFELREQLVATHRRLKKALVGNLAKEFTRTGYLWEHYDDKTGKGLGSHPMTGWTSLVLMVMSEHDL</sequence>
<feature type="transmembrane region" description="Helical" evidence="12">
    <location>
        <begin position="33"/>
        <end position="53"/>
    </location>
</feature>
<keyword evidence="6" id="KW-0735">Signal-anchor</keyword>
<evidence type="ECO:0000313" key="17">
    <source>
        <dbReference type="Proteomes" id="UP001432322"/>
    </source>
</evidence>
<evidence type="ECO:0000256" key="12">
    <source>
        <dbReference type="RuleBase" id="RU368089"/>
    </source>
</evidence>
<evidence type="ECO:0000259" key="15">
    <source>
        <dbReference type="Pfam" id="PF16923"/>
    </source>
</evidence>
<evidence type="ECO:0000256" key="7">
    <source>
        <dbReference type="ARBA" id="ARBA00022989"/>
    </source>
</evidence>
<dbReference type="InterPro" id="IPR004888">
    <property type="entry name" value="Glycoside_hydrolase_63"/>
</dbReference>
<dbReference type="PANTHER" id="PTHR10412:SF11">
    <property type="entry name" value="MANNOSYL-OLIGOSACCHARIDE GLUCOSIDASE"/>
    <property type="match status" value="1"/>
</dbReference>
<comment type="caution">
    <text evidence="16">The sequence shown here is derived from an EMBL/GenBank/DDBJ whole genome shotgun (WGS) entry which is preliminary data.</text>
</comment>
<dbReference type="GO" id="GO:0009311">
    <property type="term" value="P:oligosaccharide metabolic process"/>
    <property type="evidence" value="ECO:0007669"/>
    <property type="project" value="UniProtKB-UniRule"/>
</dbReference>
<evidence type="ECO:0000256" key="3">
    <source>
        <dbReference type="ARBA" id="ARBA00022692"/>
    </source>
</evidence>
<evidence type="ECO:0000256" key="9">
    <source>
        <dbReference type="ARBA" id="ARBA00023180"/>
    </source>
</evidence>
<feature type="region of interest" description="Disordered" evidence="13">
    <location>
        <begin position="1"/>
        <end position="25"/>
    </location>
</feature>
<evidence type="ECO:0000256" key="6">
    <source>
        <dbReference type="ARBA" id="ARBA00022968"/>
    </source>
</evidence>
<evidence type="ECO:0000256" key="13">
    <source>
        <dbReference type="SAM" id="MobiDB-lite"/>
    </source>
</evidence>
<feature type="region of interest" description="Disordered" evidence="13">
    <location>
        <begin position="519"/>
        <end position="538"/>
    </location>
</feature>
<feature type="domain" description="Glycosyl hydrolase family 63 N-terminal" evidence="15">
    <location>
        <begin position="78"/>
        <end position="226"/>
    </location>
</feature>
<keyword evidence="10 12" id="KW-0326">Glycosidase</keyword>
<protein>
    <recommendedName>
        <fullName evidence="11 12">Mannosyl-oligosaccharide glucosidase</fullName>
        <ecNumber evidence="11 12">3.2.1.106</ecNumber>
    </recommendedName>
</protein>
<name>A0AAV5W2E7_9BILA</name>
<evidence type="ECO:0000256" key="11">
    <source>
        <dbReference type="ARBA" id="ARBA00038888"/>
    </source>
</evidence>
<feature type="compositionally biased region" description="Basic and acidic residues" evidence="13">
    <location>
        <begin position="14"/>
        <end position="23"/>
    </location>
</feature>
<dbReference type="GO" id="GO:0006487">
    <property type="term" value="P:protein N-linked glycosylation"/>
    <property type="evidence" value="ECO:0007669"/>
    <property type="project" value="UniProtKB-UniRule"/>
</dbReference>
<dbReference type="InterPro" id="IPR012341">
    <property type="entry name" value="6hp_glycosidase-like_sf"/>
</dbReference>
<evidence type="ECO:0000256" key="5">
    <source>
        <dbReference type="ARBA" id="ARBA00022824"/>
    </source>
</evidence>
<evidence type="ECO:0000256" key="1">
    <source>
        <dbReference type="ARBA" id="ARBA00004648"/>
    </source>
</evidence>
<dbReference type="Pfam" id="PF16923">
    <property type="entry name" value="Glyco_hydro_63N"/>
    <property type="match status" value="1"/>
</dbReference>
<evidence type="ECO:0000256" key="2">
    <source>
        <dbReference type="ARBA" id="ARBA00010833"/>
    </source>
</evidence>
<dbReference type="Proteomes" id="UP001432322">
    <property type="component" value="Unassembled WGS sequence"/>
</dbReference>